<dbReference type="InterPro" id="IPR032675">
    <property type="entry name" value="LRR_dom_sf"/>
</dbReference>
<proteinExistence type="predicted"/>
<gene>
    <name evidence="1" type="ORF">AVEN_77163_1</name>
</gene>
<reference evidence="1 2" key="1">
    <citation type="journal article" date="2019" name="Sci. Rep.">
        <title>Orb-weaving spider Araneus ventricosus genome elucidates the spidroin gene catalogue.</title>
        <authorList>
            <person name="Kono N."/>
            <person name="Nakamura H."/>
            <person name="Ohtoshi R."/>
            <person name="Moran D.A.P."/>
            <person name="Shinohara A."/>
            <person name="Yoshida Y."/>
            <person name="Fujiwara M."/>
            <person name="Mori M."/>
            <person name="Tomita M."/>
            <person name="Arakawa K."/>
        </authorList>
    </citation>
    <scope>NUCLEOTIDE SEQUENCE [LARGE SCALE GENOMIC DNA]</scope>
</reference>
<dbReference type="OrthoDB" id="16120at2759"/>
<dbReference type="AlphaFoldDB" id="A0A4Y2IDQ9"/>
<organism evidence="1 2">
    <name type="scientific">Araneus ventricosus</name>
    <name type="common">Orbweaver spider</name>
    <name type="synonym">Epeira ventricosa</name>
    <dbReference type="NCBI Taxonomy" id="182803"/>
    <lineage>
        <taxon>Eukaryota</taxon>
        <taxon>Metazoa</taxon>
        <taxon>Ecdysozoa</taxon>
        <taxon>Arthropoda</taxon>
        <taxon>Chelicerata</taxon>
        <taxon>Arachnida</taxon>
        <taxon>Araneae</taxon>
        <taxon>Araneomorphae</taxon>
        <taxon>Entelegynae</taxon>
        <taxon>Araneoidea</taxon>
        <taxon>Araneidae</taxon>
        <taxon>Araneus</taxon>
    </lineage>
</organism>
<dbReference type="SUPFAM" id="SSF52047">
    <property type="entry name" value="RNI-like"/>
    <property type="match status" value="1"/>
</dbReference>
<comment type="caution">
    <text evidence="1">The sequence shown here is derived from an EMBL/GenBank/DDBJ whole genome shotgun (WGS) entry which is preliminary data.</text>
</comment>
<name>A0A4Y2IDQ9_ARAVE</name>
<evidence type="ECO:0000313" key="2">
    <source>
        <dbReference type="Proteomes" id="UP000499080"/>
    </source>
</evidence>
<evidence type="ECO:0000313" key="1">
    <source>
        <dbReference type="EMBL" id="GBM75798.1"/>
    </source>
</evidence>
<accession>A0A4Y2IDQ9</accession>
<dbReference type="Proteomes" id="UP000499080">
    <property type="component" value="Unassembled WGS sequence"/>
</dbReference>
<dbReference type="Gene3D" id="3.80.10.10">
    <property type="entry name" value="Ribonuclease Inhibitor"/>
    <property type="match status" value="2"/>
</dbReference>
<sequence length="547" mass="63027">MSKRCTVVTTKKKLDPAYFLGAVSHPHIWFALGTSFWDALYTSHTTSTTSTRMRSCRISSESVQMLTSLYWFSLGKTAELLTRGVWSTCAENPFETFAPDIVEDLLALASSQQYAAKLSDLKLLIQTGRFRKLELHEFIMDEDQDLFPVWLSENVCKKLKVLKILPSLKRHNIEAILDACVNLEEFHSSMLVGFGAMKNCRKLRSWKVHLSNNDPNFLAYETPDFPESLKNLERFSVCNEYPCFFLYKKLATVLENCPKLTSVGMGDSAVALKFLKQSNPGGFGLKRCHWGSSFEIVSQSVNPDFFDLIRNAVEAFPLVEELDLVVFDDSSLQCLMKLKHLNCLSIHSCDFSETFLSQFFHMLSRIGHQLRHLFLEDRNYYVPIEDILLYCPNLETLRMEALVAKPRELDYGLLRLKRLLLTRCNKEVLMLLLFNCKDLEELYISNARCLRDDLLELILDANPLSNLKIVSLDYCTLTEDGLRMIFQSAVSLQTVHFACGVYPPRTDYDESVSYLINELNLKIVNYLYGDLEEKSEFFRRKFSWCSF</sequence>
<dbReference type="EMBL" id="BGPR01002578">
    <property type="protein sequence ID" value="GBM75798.1"/>
    <property type="molecule type" value="Genomic_DNA"/>
</dbReference>
<protein>
    <submittedName>
        <fullName evidence="1">Uncharacterized protein</fullName>
    </submittedName>
</protein>
<keyword evidence="2" id="KW-1185">Reference proteome</keyword>